<organism evidence="8 9">
    <name type="scientific">Candidatus Dojkabacteria bacterium</name>
    <dbReference type="NCBI Taxonomy" id="2099670"/>
    <lineage>
        <taxon>Bacteria</taxon>
        <taxon>Candidatus Dojkabacteria</taxon>
    </lineage>
</organism>
<gene>
    <name evidence="8" type="ORF">KC640_00760</name>
</gene>
<dbReference type="Pfam" id="PF00753">
    <property type="entry name" value="Lactamase_B"/>
    <property type="match status" value="1"/>
</dbReference>
<comment type="catalytic activity">
    <reaction evidence="5">
        <text>a ribonucleotidyl-ribonucleotide-RNA + H2O = a 3'-end ribonucleotide-RNA + a 5'-end 5'-phospho-ribonucleoside-RNA + H(+)</text>
        <dbReference type="Rhea" id="RHEA:68096"/>
        <dbReference type="Rhea" id="RHEA-COMP:15179"/>
        <dbReference type="Rhea" id="RHEA-COMP:17355"/>
        <dbReference type="Rhea" id="RHEA-COMP:17428"/>
        <dbReference type="ChEBI" id="CHEBI:15377"/>
        <dbReference type="ChEBI" id="CHEBI:15378"/>
        <dbReference type="ChEBI" id="CHEBI:74896"/>
        <dbReference type="ChEBI" id="CHEBI:138282"/>
        <dbReference type="ChEBI" id="CHEBI:173118"/>
    </reaction>
    <physiologicalReaction direction="left-to-right" evidence="5">
        <dbReference type="Rhea" id="RHEA:68097"/>
    </physiologicalReaction>
</comment>
<dbReference type="SUPFAM" id="SSF56281">
    <property type="entry name" value="Metallo-hydrolase/oxidoreductase"/>
    <property type="match status" value="1"/>
</dbReference>
<accession>A0A955KZ61</accession>
<dbReference type="Gene3D" id="3.60.15.10">
    <property type="entry name" value="Ribonuclease Z/Hydroxyacylglutathione hydrolase-like"/>
    <property type="match status" value="1"/>
</dbReference>
<dbReference type="AlphaFoldDB" id="A0A955KZ61"/>
<dbReference type="InterPro" id="IPR036866">
    <property type="entry name" value="RibonucZ/Hydroxyglut_hydro"/>
</dbReference>
<dbReference type="InterPro" id="IPR039344">
    <property type="entry name" value="MBLAC1"/>
</dbReference>
<dbReference type="PANTHER" id="PTHR23200">
    <property type="entry name" value="METALLO-BETA-LACTAMASE DOMAIN-CONTAINING PROTEIN 1"/>
    <property type="match status" value="1"/>
</dbReference>
<dbReference type="Proteomes" id="UP000760819">
    <property type="component" value="Unassembled WGS sequence"/>
</dbReference>
<proteinExistence type="predicted"/>
<dbReference type="SMART" id="SM00849">
    <property type="entry name" value="Lactamase_B"/>
    <property type="match status" value="1"/>
</dbReference>
<comment type="subunit">
    <text evidence="2">Homodimer.</text>
</comment>
<comment type="caution">
    <text evidence="8">The sequence shown here is derived from an EMBL/GenBank/DDBJ whole genome shotgun (WGS) entry which is preliminary data.</text>
</comment>
<evidence type="ECO:0000313" key="8">
    <source>
        <dbReference type="EMBL" id="MCA9378934.1"/>
    </source>
</evidence>
<reference evidence="8" key="2">
    <citation type="journal article" date="2021" name="Microbiome">
        <title>Successional dynamics and alternative stable states in a saline activated sludge microbial community over 9 years.</title>
        <authorList>
            <person name="Wang Y."/>
            <person name="Ye J."/>
            <person name="Ju F."/>
            <person name="Liu L."/>
            <person name="Boyd J.A."/>
            <person name="Deng Y."/>
            <person name="Parks D.H."/>
            <person name="Jiang X."/>
            <person name="Yin X."/>
            <person name="Woodcroft B.J."/>
            <person name="Tyson G.W."/>
            <person name="Hugenholtz P."/>
            <person name="Polz M.F."/>
            <person name="Zhang T."/>
        </authorList>
    </citation>
    <scope>NUCLEOTIDE SEQUENCE</scope>
    <source>
        <strain evidence="8">HKST-UBA12</strain>
    </source>
</reference>
<evidence type="ECO:0000259" key="7">
    <source>
        <dbReference type="SMART" id="SM00849"/>
    </source>
</evidence>
<dbReference type="EMBL" id="JAGQLI010000038">
    <property type="protein sequence ID" value="MCA9378934.1"/>
    <property type="molecule type" value="Genomic_DNA"/>
</dbReference>
<evidence type="ECO:0000256" key="5">
    <source>
        <dbReference type="ARBA" id="ARBA00044690"/>
    </source>
</evidence>
<dbReference type="GO" id="GO:0005829">
    <property type="term" value="C:cytosol"/>
    <property type="evidence" value="ECO:0007669"/>
    <property type="project" value="UniProtKB-SubCell"/>
</dbReference>
<evidence type="ECO:0000256" key="3">
    <source>
        <dbReference type="ARBA" id="ARBA00014856"/>
    </source>
</evidence>
<dbReference type="InterPro" id="IPR001279">
    <property type="entry name" value="Metallo-B-lactamas"/>
</dbReference>
<evidence type="ECO:0000256" key="4">
    <source>
        <dbReference type="ARBA" id="ARBA00032988"/>
    </source>
</evidence>
<reference evidence="8" key="1">
    <citation type="submission" date="2020-04" db="EMBL/GenBank/DDBJ databases">
        <authorList>
            <person name="Zhang T."/>
        </authorList>
    </citation>
    <scope>NUCLEOTIDE SEQUENCE</scope>
    <source>
        <strain evidence="8">HKST-UBA12</strain>
    </source>
</reference>
<comment type="function">
    <text evidence="6">Endoribonuclease that catalyzes the hydrolysis of histone-coding pre-mRNA 3'-end. Involved in histone pre-mRNA processing during the S-phase of the cell cycle, which is required for entering/progressing through S-phase. Cleaves histone pre-mRNA at a major and a minor cleavage site after the 5'-ACCCA-3' and the 5'-ACCCACA-3' sequence, respectively, and located downstream of the stem-loop. May require the presence of the HDE element located at the histone pre-RNA 3'-end to avoid non-specific cleavage.</text>
</comment>
<evidence type="ECO:0000313" key="9">
    <source>
        <dbReference type="Proteomes" id="UP000760819"/>
    </source>
</evidence>
<evidence type="ECO:0000256" key="1">
    <source>
        <dbReference type="ARBA" id="ARBA00004514"/>
    </source>
</evidence>
<evidence type="ECO:0000256" key="6">
    <source>
        <dbReference type="ARBA" id="ARBA00045869"/>
    </source>
</evidence>
<dbReference type="PANTHER" id="PTHR23200:SF48">
    <property type="entry name" value="METALLO-BETA-LACTAMASE DOMAIN-CONTAINING PROTEIN 1"/>
    <property type="match status" value="1"/>
</dbReference>
<comment type="subcellular location">
    <subcellularLocation>
        <location evidence="1">Cytoplasm</location>
        <location evidence="1">Cytosol</location>
    </subcellularLocation>
</comment>
<feature type="domain" description="Metallo-beta-lactamase" evidence="7">
    <location>
        <begin position="23"/>
        <end position="187"/>
    </location>
</feature>
<evidence type="ECO:0000256" key="2">
    <source>
        <dbReference type="ARBA" id="ARBA00011738"/>
    </source>
</evidence>
<protein>
    <recommendedName>
        <fullName evidence="3">Metallo-beta-lactamase domain-containing protein 1</fullName>
    </recommendedName>
    <alternativeName>
        <fullName evidence="4">Endoribonuclease MBLAC1</fullName>
    </alternativeName>
</protein>
<sequence>MNKIKVLIEGYARENAEGGWDASSSTVLIESAGKKVLVDPGANEKLLLSELKEEGLGVKDIDIVFMTHYHPDHFLNIRLFPDHAIYDGDTIYESDKETMYEGKIPGTEIEIISTPGHAHEQVSLLVDVGGEKYVVAEDVFWWIDGEQKTDTVEELMDLTDPFVKDPFELKSSREKVLEVADWIIPGHGKMFRNPARN</sequence>
<dbReference type="CDD" id="cd07711">
    <property type="entry name" value="MBLAC1-like_MBL-fold"/>
    <property type="match status" value="1"/>
</dbReference>
<name>A0A955KZ61_9BACT</name>